<name>A0AAD3CHY0_9STRA</name>
<sequence>MYSKYILSTLLLASSAFSGSAASLRSNRRRLANNSECTILVAEYLQIPGEMAAPDSSIDCGMDDGMIYNIQATAYQKEVLKQKWINGDIASGTTRLSLGVGAFQDKNGLFIPPGLDIAANLMQGPHRERRRLKAPLTGDKPILVVKVTDSGGLARTESPAQIGDDVFGTINDPVNLKSQLFDCSHGQMNVVPGTIPNASVNEAAPGVIEVSIGISLTDNDRYAVHNAVTAAVNAKLGTNLVNGWDQITEPYHQVMYIVQGCYVGCGYAAYAYINGWMSVYQGGYYKQTGVQVHELGHNFGLYHSGGLDGATYTDHTGMMGNPLYSDDVGKMCYNAAKNWAITWYDDAKLLINPLAEPSTTVDLVGIAEYNNRPNNEPVVVKLETGLSDKFYIGFNRAIGANAQNDEADDEVTIVKADSTGTSQSFLQAHLLQGESFTITNFAGSGTDLVITANFIDLTTSPGVAQVSIVYQSGPTAAPTFAPTSSPTASPTTQPTASPTPAPTEPTAAPTTAAPTKSPTPAPTENCTTLGKNQCGLYSYCAWSGRFKECRFNTSSPVSSPVAEPPTGGPGPSECAAVGESCREGVDCCSGTCSGGKPADRICLA</sequence>
<feature type="region of interest" description="Disordered" evidence="1">
    <location>
        <begin position="478"/>
        <end position="524"/>
    </location>
</feature>
<evidence type="ECO:0000256" key="1">
    <source>
        <dbReference type="SAM" id="MobiDB-lite"/>
    </source>
</evidence>
<organism evidence="4 5">
    <name type="scientific">Chaetoceros tenuissimus</name>
    <dbReference type="NCBI Taxonomy" id="426638"/>
    <lineage>
        <taxon>Eukaryota</taxon>
        <taxon>Sar</taxon>
        <taxon>Stramenopiles</taxon>
        <taxon>Ochrophyta</taxon>
        <taxon>Bacillariophyta</taxon>
        <taxon>Coscinodiscophyceae</taxon>
        <taxon>Chaetocerotophycidae</taxon>
        <taxon>Chaetocerotales</taxon>
        <taxon>Chaetocerotaceae</taxon>
        <taxon>Chaetoceros</taxon>
    </lineage>
</organism>
<evidence type="ECO:0000313" key="5">
    <source>
        <dbReference type="Proteomes" id="UP001054902"/>
    </source>
</evidence>
<keyword evidence="2" id="KW-0732">Signal</keyword>
<dbReference type="PANTHER" id="PTHR33683">
    <property type="entry name" value="1, PUTATIVE-RELATED"/>
    <property type="match status" value="1"/>
</dbReference>
<feature type="signal peptide" evidence="2">
    <location>
        <begin position="1"/>
        <end position="22"/>
    </location>
</feature>
<comment type="caution">
    <text evidence="4">The sequence shown here is derived from an EMBL/GenBank/DDBJ whole genome shotgun (WGS) entry which is preliminary data.</text>
</comment>
<dbReference type="Proteomes" id="UP001054902">
    <property type="component" value="Unassembled WGS sequence"/>
</dbReference>
<proteinExistence type="predicted"/>
<reference evidence="4 5" key="1">
    <citation type="journal article" date="2021" name="Sci. Rep.">
        <title>The genome of the diatom Chaetoceros tenuissimus carries an ancient integrated fragment of an extant virus.</title>
        <authorList>
            <person name="Hongo Y."/>
            <person name="Kimura K."/>
            <person name="Takaki Y."/>
            <person name="Yoshida Y."/>
            <person name="Baba S."/>
            <person name="Kobayashi G."/>
            <person name="Nagasaki K."/>
            <person name="Hano T."/>
            <person name="Tomaru Y."/>
        </authorList>
    </citation>
    <scope>NUCLEOTIDE SEQUENCE [LARGE SCALE GENOMIC DNA]</scope>
    <source>
        <strain evidence="4 5">NIES-3715</strain>
    </source>
</reference>
<evidence type="ECO:0000313" key="4">
    <source>
        <dbReference type="EMBL" id="GFH46417.1"/>
    </source>
</evidence>
<feature type="chain" id="PRO_5042043688" description="Peptidase M11 gametolysin domain-containing protein" evidence="2">
    <location>
        <begin position="23"/>
        <end position="604"/>
    </location>
</feature>
<gene>
    <name evidence="4" type="ORF">CTEN210_02891</name>
</gene>
<accession>A0AAD3CHY0</accession>
<feature type="compositionally biased region" description="Low complexity" evidence="1">
    <location>
        <begin position="478"/>
        <end position="496"/>
    </location>
</feature>
<dbReference type="PANTHER" id="PTHR33683:SF46">
    <property type="entry name" value="SUSHI DOMAIN-CONTAINING PROTEIN"/>
    <property type="match status" value="1"/>
</dbReference>
<dbReference type="InterPro" id="IPR008752">
    <property type="entry name" value="Peptidase_M11"/>
</dbReference>
<dbReference type="Pfam" id="PF05548">
    <property type="entry name" value="Peptidase_M11"/>
    <property type="match status" value="1"/>
</dbReference>
<evidence type="ECO:0000256" key="2">
    <source>
        <dbReference type="SAM" id="SignalP"/>
    </source>
</evidence>
<dbReference type="SUPFAM" id="SSF55486">
    <property type="entry name" value="Metalloproteases ('zincins'), catalytic domain"/>
    <property type="match status" value="1"/>
</dbReference>
<feature type="region of interest" description="Disordered" evidence="1">
    <location>
        <begin position="553"/>
        <end position="572"/>
    </location>
</feature>
<evidence type="ECO:0000259" key="3">
    <source>
        <dbReference type="Pfam" id="PF05548"/>
    </source>
</evidence>
<dbReference type="EMBL" id="BLLK01000022">
    <property type="protein sequence ID" value="GFH46417.1"/>
    <property type="molecule type" value="Genomic_DNA"/>
</dbReference>
<feature type="compositionally biased region" description="Low complexity" evidence="1">
    <location>
        <begin position="504"/>
        <end position="518"/>
    </location>
</feature>
<keyword evidence="5" id="KW-1185">Reference proteome</keyword>
<feature type="domain" description="Peptidase M11 gametolysin" evidence="3">
    <location>
        <begin position="149"/>
        <end position="346"/>
    </location>
</feature>
<protein>
    <recommendedName>
        <fullName evidence="3">Peptidase M11 gametolysin domain-containing protein</fullName>
    </recommendedName>
</protein>
<dbReference type="AlphaFoldDB" id="A0AAD3CHY0"/>